<dbReference type="GO" id="GO:0009244">
    <property type="term" value="P:lipopolysaccharide core region biosynthetic process"/>
    <property type="evidence" value="ECO:0007669"/>
    <property type="project" value="TreeGrafter"/>
</dbReference>
<feature type="transmembrane region" description="Helical" evidence="7">
    <location>
        <begin position="220"/>
        <end position="238"/>
    </location>
</feature>
<organism evidence="9 10">
    <name type="scientific">Pyramidobacter porci</name>
    <dbReference type="NCBI Taxonomy" id="2605789"/>
    <lineage>
        <taxon>Bacteria</taxon>
        <taxon>Thermotogati</taxon>
        <taxon>Synergistota</taxon>
        <taxon>Synergistia</taxon>
        <taxon>Synergistales</taxon>
        <taxon>Dethiosulfovibrionaceae</taxon>
        <taxon>Pyramidobacter</taxon>
    </lineage>
</organism>
<evidence type="ECO:0000256" key="7">
    <source>
        <dbReference type="SAM" id="Phobius"/>
    </source>
</evidence>
<dbReference type="InterPro" id="IPR017850">
    <property type="entry name" value="Alkaline_phosphatase_core_sf"/>
</dbReference>
<keyword evidence="6 7" id="KW-0472">Membrane</keyword>
<dbReference type="SUPFAM" id="SSF53649">
    <property type="entry name" value="Alkaline phosphatase-like"/>
    <property type="match status" value="1"/>
</dbReference>
<evidence type="ECO:0000256" key="4">
    <source>
        <dbReference type="ARBA" id="ARBA00022692"/>
    </source>
</evidence>
<dbReference type="RefSeq" id="WP_154528975.1">
    <property type="nucleotide sequence ID" value="NZ_VUNH01000007.1"/>
</dbReference>
<evidence type="ECO:0000313" key="9">
    <source>
        <dbReference type="EMBL" id="MST55888.1"/>
    </source>
</evidence>
<reference evidence="9 10" key="1">
    <citation type="submission" date="2019-08" db="EMBL/GenBank/DDBJ databases">
        <title>In-depth cultivation of the pig gut microbiome towards novel bacterial diversity and tailored functional studies.</title>
        <authorList>
            <person name="Wylensek D."/>
            <person name="Hitch T.C.A."/>
            <person name="Clavel T."/>
        </authorList>
    </citation>
    <scope>NUCLEOTIDE SEQUENCE [LARGE SCALE GENOMIC DNA]</scope>
    <source>
        <strain evidence="9 10">SM-530-WT-4B</strain>
    </source>
</reference>
<dbReference type="EMBL" id="VUNH01000007">
    <property type="protein sequence ID" value="MST55888.1"/>
    <property type="molecule type" value="Genomic_DNA"/>
</dbReference>
<keyword evidence="2" id="KW-1003">Cell membrane</keyword>
<sequence length="632" mass="71742">MLGYFRRHRAVASLVQGALLAALMTLFLAWPLYRSWISANFLTFVMSERLRTTQLLVEFTGCWALWSAILYWRGGAGAKIYAFFLFFEFAPAILCRAPSGLYEYACLCLFPACWTLLACMLAQRFAGAKRLVGALLTALLAAGVAQYIVYFVYIVRYGRRLGSNTLMTILGTNLVEARSFLLDQFGLLPTLMSAGLLLSLIRLLRALIRNCRSIKSPRRGAALLCLCAASALFCRTKAASYSNLFFDFQKGYRQYQTALDSLEKAHADPQRRLEDLKISREGRGEVCVIVVGESASRRHMQRWGYRRPTTPWLCSEDAETQESLIVMERAYSCMVHTESAVTLALSQFSNYDPRVLLRLDHSDSSFMFTGIMKAFSLFEILKGAGVKTHWFSNQEKIGAYNNLVSALSRSAGEQEFVEDLPLVDHKNGHQDEELLPLLHRALERAQDGESHAIFLHLRGSHWSYRNSAPENWPWLPRVKGNKLLSRELRERIDAYDRSLTYTDDLLRQISEILARSKFAVSSMVYFSDHGEDVTGVGHNFDAFKPVMAEIPVVLWLSPEYRRRYAATTARLRANSGRIFTSDLICPLVLGLMHVQYANAVPERQLTSEKYAVNEQNARFWEGRLLRSVVPDL</sequence>
<feature type="transmembrane region" description="Helical" evidence="7">
    <location>
        <begin position="187"/>
        <end position="208"/>
    </location>
</feature>
<keyword evidence="10" id="KW-1185">Reference proteome</keyword>
<feature type="transmembrane region" description="Helical" evidence="7">
    <location>
        <begin position="101"/>
        <end position="122"/>
    </location>
</feature>
<evidence type="ECO:0000256" key="3">
    <source>
        <dbReference type="ARBA" id="ARBA00022679"/>
    </source>
</evidence>
<dbReference type="GO" id="GO:0016776">
    <property type="term" value="F:phosphotransferase activity, phosphate group as acceptor"/>
    <property type="evidence" value="ECO:0007669"/>
    <property type="project" value="TreeGrafter"/>
</dbReference>
<dbReference type="PANTHER" id="PTHR30443">
    <property type="entry name" value="INNER MEMBRANE PROTEIN"/>
    <property type="match status" value="1"/>
</dbReference>
<feature type="transmembrane region" description="Helical" evidence="7">
    <location>
        <begin position="134"/>
        <end position="155"/>
    </location>
</feature>
<proteinExistence type="predicted"/>
<gene>
    <name evidence="9" type="ORF">FYJ74_07570</name>
</gene>
<evidence type="ECO:0000256" key="5">
    <source>
        <dbReference type="ARBA" id="ARBA00022989"/>
    </source>
</evidence>
<dbReference type="CDD" id="cd16017">
    <property type="entry name" value="LptA"/>
    <property type="match status" value="1"/>
</dbReference>
<evidence type="ECO:0000256" key="6">
    <source>
        <dbReference type="ARBA" id="ARBA00023136"/>
    </source>
</evidence>
<dbReference type="GO" id="GO:0005886">
    <property type="term" value="C:plasma membrane"/>
    <property type="evidence" value="ECO:0007669"/>
    <property type="project" value="UniProtKB-SubCell"/>
</dbReference>
<dbReference type="InterPro" id="IPR040423">
    <property type="entry name" value="PEA_transferase"/>
</dbReference>
<dbReference type="Gene3D" id="3.40.720.10">
    <property type="entry name" value="Alkaline Phosphatase, subunit A"/>
    <property type="match status" value="1"/>
</dbReference>
<protein>
    <submittedName>
        <fullName evidence="9">Phosphoethanolamine transferase</fullName>
    </submittedName>
</protein>
<feature type="transmembrane region" description="Helical" evidence="7">
    <location>
        <begin position="12"/>
        <end position="33"/>
    </location>
</feature>
<keyword evidence="4 7" id="KW-0812">Transmembrane</keyword>
<comment type="caution">
    <text evidence="9">The sequence shown here is derived from an EMBL/GenBank/DDBJ whole genome shotgun (WGS) entry which is preliminary data.</text>
</comment>
<evidence type="ECO:0000313" key="10">
    <source>
        <dbReference type="Proteomes" id="UP000473699"/>
    </source>
</evidence>
<dbReference type="InterPro" id="IPR000917">
    <property type="entry name" value="Sulfatase_N"/>
</dbReference>
<comment type="subcellular location">
    <subcellularLocation>
        <location evidence="1">Cell membrane</location>
        <topology evidence="1">Multi-pass membrane protein</topology>
    </subcellularLocation>
</comment>
<dbReference type="AlphaFoldDB" id="A0A6L5YCW6"/>
<dbReference type="PANTHER" id="PTHR30443:SF2">
    <property type="entry name" value="PHOSPHOETHANOLAMINE TRANSFERASE EPTC"/>
    <property type="match status" value="1"/>
</dbReference>
<keyword evidence="5 7" id="KW-1133">Transmembrane helix</keyword>
<evidence type="ECO:0000256" key="1">
    <source>
        <dbReference type="ARBA" id="ARBA00004651"/>
    </source>
</evidence>
<feature type="domain" description="Sulfatase N-terminal" evidence="8">
    <location>
        <begin position="288"/>
        <end position="583"/>
    </location>
</feature>
<name>A0A6L5YCW6_9BACT</name>
<dbReference type="Pfam" id="PF00884">
    <property type="entry name" value="Sulfatase"/>
    <property type="match status" value="1"/>
</dbReference>
<dbReference type="Proteomes" id="UP000473699">
    <property type="component" value="Unassembled WGS sequence"/>
</dbReference>
<evidence type="ECO:0000256" key="2">
    <source>
        <dbReference type="ARBA" id="ARBA00022475"/>
    </source>
</evidence>
<keyword evidence="3 9" id="KW-0808">Transferase</keyword>
<accession>A0A6L5YCW6</accession>
<evidence type="ECO:0000259" key="8">
    <source>
        <dbReference type="Pfam" id="PF00884"/>
    </source>
</evidence>
<dbReference type="InterPro" id="IPR058130">
    <property type="entry name" value="PEA_transf_C"/>
</dbReference>